<dbReference type="RefSeq" id="WP_377061525.1">
    <property type="nucleotide sequence ID" value="NZ_JBHSJJ010000002.1"/>
</dbReference>
<dbReference type="SUPFAM" id="SSF49464">
    <property type="entry name" value="Carboxypeptidase regulatory domain-like"/>
    <property type="match status" value="1"/>
</dbReference>
<evidence type="ECO:0000259" key="8">
    <source>
        <dbReference type="Pfam" id="PF07715"/>
    </source>
</evidence>
<keyword evidence="10" id="KW-1185">Reference proteome</keyword>
<evidence type="ECO:0000256" key="1">
    <source>
        <dbReference type="ARBA" id="ARBA00004571"/>
    </source>
</evidence>
<reference evidence="10" key="1">
    <citation type="journal article" date="2019" name="Int. J. Syst. Evol. Microbiol.">
        <title>The Global Catalogue of Microorganisms (GCM) 10K type strain sequencing project: providing services to taxonomists for standard genome sequencing and annotation.</title>
        <authorList>
            <consortium name="The Broad Institute Genomics Platform"/>
            <consortium name="The Broad Institute Genome Sequencing Center for Infectious Disease"/>
            <person name="Wu L."/>
            <person name="Ma J."/>
        </authorList>
    </citation>
    <scope>NUCLEOTIDE SEQUENCE [LARGE SCALE GENOMIC DNA]</scope>
    <source>
        <strain evidence="10">CGMCC 4.7466</strain>
    </source>
</reference>
<dbReference type="Proteomes" id="UP001595818">
    <property type="component" value="Unassembled WGS sequence"/>
</dbReference>
<comment type="similarity">
    <text evidence="7">Belongs to the TonB-dependent receptor family.</text>
</comment>
<keyword evidence="4 7" id="KW-0812">Transmembrane</keyword>
<evidence type="ECO:0000256" key="7">
    <source>
        <dbReference type="PROSITE-ProRule" id="PRU01360"/>
    </source>
</evidence>
<name>A0ABV9SWJ9_9BACT</name>
<evidence type="ECO:0000256" key="5">
    <source>
        <dbReference type="ARBA" id="ARBA00023136"/>
    </source>
</evidence>
<evidence type="ECO:0000256" key="3">
    <source>
        <dbReference type="ARBA" id="ARBA00022452"/>
    </source>
</evidence>
<dbReference type="Gene3D" id="2.40.170.20">
    <property type="entry name" value="TonB-dependent receptor, beta-barrel domain"/>
    <property type="match status" value="1"/>
</dbReference>
<evidence type="ECO:0000313" key="10">
    <source>
        <dbReference type="Proteomes" id="UP001595818"/>
    </source>
</evidence>
<dbReference type="NCBIfam" id="TIGR04056">
    <property type="entry name" value="OMP_RagA_SusC"/>
    <property type="match status" value="1"/>
</dbReference>
<dbReference type="EMBL" id="JBHSJJ010000002">
    <property type="protein sequence ID" value="MFC4870719.1"/>
    <property type="molecule type" value="Genomic_DNA"/>
</dbReference>
<sequence length="1103" mass="122448">MKLKLQKTIYMLSRYFLYGFLLQLVFLNLVLAVNVSAQYKTIDMVWVSLDRDELTLGQFFRNIESRSGFKFSYDRRDIDRELLIALEPKSATVEDLLKQVSRQASLTFRQVNDQIDVKKVDKPVVEVVSVMDRTIRGVVRDETGEPLPGATVSVQGTATGTVTDLDGSYSLTVADNAVLVFSYIGYETQRIPIGNQSEINVTMDMDASSLEEVVVIGYGTQKRSDLTGAVSSVKSEQLTAYPAINAVQALQGRAAGVQIQANNGAPGADLKVRIRGGTSINASSDPIFVVDGFIGAAMPPPEDIESIEVLKDASATAIYGSRGANGVIMITTKRGKKGEARIEFNSSYSVQNEINRLDLLNADQFIDYISEARPNIQPMGADTDWQDQIFRTGGIQNYQLSVSGGNDAVNYYVSGAYFDQKGVIINSNFNRFSITSNLDVKATDKLRFGLNIFAQRSASDGVRTQEGSGGLTPGVVASAFKFEPDQPIYREDGSFTVARLNDPHDNPYAVATSLINEDVRDRFQGNLYAEYDIVDNLKFRTTFGATTNSGRNGLYSPTSVTEGRNVGGDARINASRSTLVLNENYLTYSKTFNEIHTITGMAGYSFQASESENWGARGTSFITDAFSFWNLGSSAVWQAPSSGFTDWQISSYYGRVNYSLSDKYLFTFNARYDGSSTFSRNHKWAFFPSGAVAWNMKNEKFLEDSDLISFWKWRGSYGITGNQAISPYQTLARFSPVFTVINNAPVNAVRPTTVANDNLTWETTAQLNIGTDMGFWNDRVTLSAEYYRMVTSDLLFAVQLPQYSGYTNQLRNIGQVENKGFEITIASRNLTGAFQWDTDINFSRNVNKVLSLPDGNEIQYGSGPGHMVGLGNTQLLREGYPVGSFFGWIYDGVYQEGDEFIPGGGFEQTPGGEKFRDLNGDGVLNSDDRDIIGNPHPDFIWGWNNDFRWKNFDLNIFFQGSYGNDILSYTLMELDLLSGINNATTAALNRWTPTNTNTDIPKAANGRTRRVSTRWIYDGTFTRLKNLSLGYNFPQPVLNKLKVRRLRVYASAQNILTFTSYRGYDPEVNYQSSGATNGNRNLGLDYGSYPNAKNYTFGLNVGF</sequence>
<evidence type="ECO:0000313" key="9">
    <source>
        <dbReference type="EMBL" id="MFC4870719.1"/>
    </source>
</evidence>
<dbReference type="InterPro" id="IPR023996">
    <property type="entry name" value="TonB-dep_OMP_SusC/RagA"/>
</dbReference>
<evidence type="ECO:0000256" key="4">
    <source>
        <dbReference type="ARBA" id="ARBA00022692"/>
    </source>
</evidence>
<gene>
    <name evidence="9" type="ORF">ACFPFU_03405</name>
</gene>
<comment type="caution">
    <text evidence="9">The sequence shown here is derived from an EMBL/GenBank/DDBJ whole genome shotgun (WGS) entry which is preliminary data.</text>
</comment>
<keyword evidence="5 7" id="KW-0472">Membrane</keyword>
<dbReference type="Gene3D" id="2.60.40.1120">
    <property type="entry name" value="Carboxypeptidase-like, regulatory domain"/>
    <property type="match status" value="1"/>
</dbReference>
<evidence type="ECO:0000256" key="2">
    <source>
        <dbReference type="ARBA" id="ARBA00022448"/>
    </source>
</evidence>
<dbReference type="InterPro" id="IPR039426">
    <property type="entry name" value="TonB-dep_rcpt-like"/>
</dbReference>
<keyword evidence="2 7" id="KW-0813">Transport</keyword>
<dbReference type="InterPro" id="IPR023997">
    <property type="entry name" value="TonB-dep_OMP_SusC/RagA_CS"/>
</dbReference>
<feature type="domain" description="TonB-dependent receptor plug" evidence="8">
    <location>
        <begin position="223"/>
        <end position="327"/>
    </location>
</feature>
<keyword evidence="3 7" id="KW-1134">Transmembrane beta strand</keyword>
<dbReference type="InterPro" id="IPR012910">
    <property type="entry name" value="Plug_dom"/>
</dbReference>
<comment type="subcellular location">
    <subcellularLocation>
        <location evidence="1 7">Cell outer membrane</location>
        <topology evidence="1 7">Multi-pass membrane protein</topology>
    </subcellularLocation>
</comment>
<keyword evidence="6 7" id="KW-0998">Cell outer membrane</keyword>
<proteinExistence type="inferred from homology"/>
<dbReference type="InterPro" id="IPR037066">
    <property type="entry name" value="Plug_dom_sf"/>
</dbReference>
<dbReference type="Gene3D" id="2.170.130.10">
    <property type="entry name" value="TonB-dependent receptor, plug domain"/>
    <property type="match status" value="1"/>
</dbReference>
<accession>A0ABV9SWJ9</accession>
<dbReference type="Pfam" id="PF13715">
    <property type="entry name" value="CarbopepD_reg_2"/>
    <property type="match status" value="1"/>
</dbReference>
<organism evidence="9 10">
    <name type="scientific">Negadavirga shengliensis</name>
    <dbReference type="NCBI Taxonomy" id="1389218"/>
    <lineage>
        <taxon>Bacteria</taxon>
        <taxon>Pseudomonadati</taxon>
        <taxon>Bacteroidota</taxon>
        <taxon>Cytophagia</taxon>
        <taxon>Cytophagales</taxon>
        <taxon>Cyclobacteriaceae</taxon>
        <taxon>Negadavirga</taxon>
    </lineage>
</organism>
<dbReference type="NCBIfam" id="TIGR04057">
    <property type="entry name" value="SusC_RagA_signa"/>
    <property type="match status" value="1"/>
</dbReference>
<dbReference type="PROSITE" id="PS52016">
    <property type="entry name" value="TONB_DEPENDENT_REC_3"/>
    <property type="match status" value="1"/>
</dbReference>
<dbReference type="InterPro" id="IPR036942">
    <property type="entry name" value="Beta-barrel_TonB_sf"/>
</dbReference>
<dbReference type="InterPro" id="IPR008969">
    <property type="entry name" value="CarboxyPept-like_regulatory"/>
</dbReference>
<dbReference type="Pfam" id="PF07715">
    <property type="entry name" value="Plug"/>
    <property type="match status" value="1"/>
</dbReference>
<protein>
    <submittedName>
        <fullName evidence="9">SusC/RagA family TonB-linked outer membrane protein</fullName>
    </submittedName>
</protein>
<evidence type="ECO:0000256" key="6">
    <source>
        <dbReference type="ARBA" id="ARBA00023237"/>
    </source>
</evidence>
<dbReference type="SUPFAM" id="SSF56935">
    <property type="entry name" value="Porins"/>
    <property type="match status" value="1"/>
</dbReference>